<organism evidence="2 3">
    <name type="scientific">Dryococelus australis</name>
    <dbReference type="NCBI Taxonomy" id="614101"/>
    <lineage>
        <taxon>Eukaryota</taxon>
        <taxon>Metazoa</taxon>
        <taxon>Ecdysozoa</taxon>
        <taxon>Arthropoda</taxon>
        <taxon>Hexapoda</taxon>
        <taxon>Insecta</taxon>
        <taxon>Pterygota</taxon>
        <taxon>Neoptera</taxon>
        <taxon>Polyneoptera</taxon>
        <taxon>Phasmatodea</taxon>
        <taxon>Verophasmatodea</taxon>
        <taxon>Anareolatae</taxon>
        <taxon>Phasmatidae</taxon>
        <taxon>Eurycanthinae</taxon>
        <taxon>Dryococelus</taxon>
    </lineage>
</organism>
<keyword evidence="3" id="KW-1185">Reference proteome</keyword>
<reference evidence="2 3" key="1">
    <citation type="submission" date="2023-02" db="EMBL/GenBank/DDBJ databases">
        <title>LHISI_Scaffold_Assembly.</title>
        <authorList>
            <person name="Stuart O.P."/>
            <person name="Cleave R."/>
            <person name="Magrath M.J.L."/>
            <person name="Mikheyev A.S."/>
        </authorList>
    </citation>
    <scope>NUCLEOTIDE SEQUENCE [LARGE SCALE GENOMIC DNA]</scope>
    <source>
        <strain evidence="2">Daus_M_001</strain>
        <tissue evidence="2">Leg muscle</tissue>
    </source>
</reference>
<protein>
    <recommendedName>
        <fullName evidence="1">Retrovirus-related Pol polyprotein from transposon TNT 1-94-like beta-barrel domain-containing protein</fullName>
    </recommendedName>
</protein>
<evidence type="ECO:0000259" key="1">
    <source>
        <dbReference type="Pfam" id="PF22936"/>
    </source>
</evidence>
<dbReference type="Proteomes" id="UP001159363">
    <property type="component" value="Chromosome 2"/>
</dbReference>
<dbReference type="InterPro" id="IPR054722">
    <property type="entry name" value="PolX-like_BBD"/>
</dbReference>
<evidence type="ECO:0000313" key="2">
    <source>
        <dbReference type="EMBL" id="KAJ8891422.1"/>
    </source>
</evidence>
<dbReference type="EMBL" id="JARBHB010000002">
    <property type="protein sequence ID" value="KAJ8891422.1"/>
    <property type="molecule type" value="Genomic_DNA"/>
</dbReference>
<proteinExistence type="predicted"/>
<sequence>MEKQLDCQICKKDNHAEQNCYFRDRYNKSTTSNRDKGSWVLDSGCTSHMIINSDSLTNVTGIEPESITSKKNENTCAELKGDIENLTSVHKITENGCVVKFTDNSVENLEGRTKITGENDNAGFYNVNLNCSETTLLSESKETSDIQL</sequence>
<gene>
    <name evidence="2" type="ORF">PR048_003950</name>
</gene>
<comment type="caution">
    <text evidence="2">The sequence shown here is derived from an EMBL/GenBank/DDBJ whole genome shotgun (WGS) entry which is preliminary data.</text>
</comment>
<name>A0ABQ9I442_9NEOP</name>
<feature type="domain" description="Retrovirus-related Pol polyprotein from transposon TNT 1-94-like beta-barrel" evidence="1">
    <location>
        <begin position="39"/>
        <end position="86"/>
    </location>
</feature>
<accession>A0ABQ9I442</accession>
<evidence type="ECO:0000313" key="3">
    <source>
        <dbReference type="Proteomes" id="UP001159363"/>
    </source>
</evidence>
<dbReference type="Pfam" id="PF22936">
    <property type="entry name" value="Pol_BBD"/>
    <property type="match status" value="1"/>
</dbReference>